<organism evidence="3 4">
    <name type="scientific">Acrasis kona</name>
    <dbReference type="NCBI Taxonomy" id="1008807"/>
    <lineage>
        <taxon>Eukaryota</taxon>
        <taxon>Discoba</taxon>
        <taxon>Heterolobosea</taxon>
        <taxon>Tetramitia</taxon>
        <taxon>Eutetramitia</taxon>
        <taxon>Acrasidae</taxon>
        <taxon>Acrasis</taxon>
    </lineage>
</organism>
<feature type="chain" id="PRO_5043486879" evidence="1">
    <location>
        <begin position="18"/>
        <end position="223"/>
    </location>
</feature>
<name>A0AAW2ZJL9_9EUKA</name>
<evidence type="ECO:0000259" key="2">
    <source>
        <dbReference type="Pfam" id="PF16414"/>
    </source>
</evidence>
<dbReference type="Proteomes" id="UP001431209">
    <property type="component" value="Unassembled WGS sequence"/>
</dbReference>
<dbReference type="Pfam" id="PF16414">
    <property type="entry name" value="NPC1_N"/>
    <property type="match status" value="1"/>
</dbReference>
<dbReference type="PANTHER" id="PTHR45727:SF2">
    <property type="entry name" value="NPC INTRACELLULAR CHOLESTEROL TRANSPORTER 1"/>
    <property type="match status" value="1"/>
</dbReference>
<dbReference type="AlphaFoldDB" id="A0AAW2ZJL9"/>
<evidence type="ECO:0000256" key="1">
    <source>
        <dbReference type="SAM" id="SignalP"/>
    </source>
</evidence>
<feature type="signal peptide" evidence="1">
    <location>
        <begin position="1"/>
        <end position="17"/>
    </location>
</feature>
<evidence type="ECO:0000313" key="4">
    <source>
        <dbReference type="Proteomes" id="UP001431209"/>
    </source>
</evidence>
<gene>
    <name evidence="3" type="ORF">AKO1_009403</name>
</gene>
<dbReference type="InterPro" id="IPR032190">
    <property type="entry name" value="NPC1_N"/>
</dbReference>
<proteinExistence type="predicted"/>
<keyword evidence="4" id="KW-1185">Reference proteome</keyword>
<dbReference type="GO" id="GO:0032934">
    <property type="term" value="F:sterol binding"/>
    <property type="evidence" value="ECO:0007669"/>
    <property type="project" value="TreeGrafter"/>
</dbReference>
<reference evidence="3 4" key="1">
    <citation type="submission" date="2024-03" db="EMBL/GenBank/DDBJ databases">
        <title>The Acrasis kona genome and developmental transcriptomes reveal deep origins of eukaryotic multicellular pathways.</title>
        <authorList>
            <person name="Sheikh S."/>
            <person name="Fu C.-J."/>
            <person name="Brown M.W."/>
            <person name="Baldauf S.L."/>
        </authorList>
    </citation>
    <scope>NUCLEOTIDE SEQUENCE [LARGE SCALE GENOMIC DNA]</scope>
    <source>
        <strain evidence="3 4">ATCC MYA-3509</strain>
    </source>
</reference>
<comment type="caution">
    <text evidence="3">The sequence shown here is derived from an EMBL/GenBank/DDBJ whole genome shotgun (WGS) entry which is preliminary data.</text>
</comment>
<feature type="domain" description="Niemann-Pick C1 N-terminal" evidence="2">
    <location>
        <begin position="19"/>
        <end position="152"/>
    </location>
</feature>
<evidence type="ECO:0000313" key="3">
    <source>
        <dbReference type="EMBL" id="KAL0490067.1"/>
    </source>
</evidence>
<sequence length="223" mass="24884">MLKTTITVLALVSYIVAQECVMMADGSYDASTLTHQTRPWKTPIMLTGPAQEALKFVCPTINSTKPVCCNSTQLVDLQTNFIAIDIGFGTTCPSCAVSLKRMFCDFACSPEQSHFVKIESLKSTNYVATAQFATTTKFQSELWESCKDTGIGPFKNRVLYGNVENFLSTLVRIRRPDPNINFVFNTTGTYDGQSVPCETTCSCEYCVEACRNRKDLFHHMNKQ</sequence>
<accession>A0AAW2ZJL9</accession>
<dbReference type="GO" id="GO:0016020">
    <property type="term" value="C:membrane"/>
    <property type="evidence" value="ECO:0007669"/>
    <property type="project" value="TreeGrafter"/>
</dbReference>
<protein>
    <submittedName>
        <fullName evidence="3">Niemann-Pick-like protein</fullName>
    </submittedName>
</protein>
<dbReference type="PANTHER" id="PTHR45727">
    <property type="entry name" value="NPC INTRACELLULAR CHOLESTEROL TRANSPORTER 1"/>
    <property type="match status" value="1"/>
</dbReference>
<dbReference type="EMBL" id="JAOPGA020001632">
    <property type="protein sequence ID" value="KAL0490067.1"/>
    <property type="molecule type" value="Genomic_DNA"/>
</dbReference>
<dbReference type="GO" id="GO:0015918">
    <property type="term" value="P:sterol transport"/>
    <property type="evidence" value="ECO:0007669"/>
    <property type="project" value="TreeGrafter"/>
</dbReference>
<keyword evidence="1" id="KW-0732">Signal</keyword>